<keyword evidence="8" id="KW-1185">Reference proteome</keyword>
<dbReference type="RefSeq" id="WP_153236128.1">
    <property type="nucleotide sequence ID" value="NZ_WINI01000009.1"/>
</dbReference>
<comment type="caution">
    <text evidence="7">The sequence shown here is derived from an EMBL/GenBank/DDBJ whole genome shotgun (WGS) entry which is preliminary data.</text>
</comment>
<dbReference type="PANTHER" id="PTHR11662:SF399">
    <property type="entry name" value="FI19708P1-RELATED"/>
    <property type="match status" value="1"/>
</dbReference>
<feature type="transmembrane region" description="Helical" evidence="5">
    <location>
        <begin position="320"/>
        <end position="344"/>
    </location>
</feature>
<feature type="transmembrane region" description="Helical" evidence="5">
    <location>
        <begin position="141"/>
        <end position="162"/>
    </location>
</feature>
<dbReference type="GO" id="GO:0016020">
    <property type="term" value="C:membrane"/>
    <property type="evidence" value="ECO:0007669"/>
    <property type="project" value="UniProtKB-SubCell"/>
</dbReference>
<dbReference type="InterPro" id="IPR020846">
    <property type="entry name" value="MFS_dom"/>
</dbReference>
<evidence type="ECO:0000313" key="7">
    <source>
        <dbReference type="EMBL" id="MQR02514.1"/>
    </source>
</evidence>
<gene>
    <name evidence="7" type="ORF">GEV47_17700</name>
</gene>
<dbReference type="AlphaFoldDB" id="A0A843YXX2"/>
<organism evidence="7 8">
    <name type="scientific">Glaciimonas soli</name>
    <dbReference type="NCBI Taxonomy" id="2590999"/>
    <lineage>
        <taxon>Bacteria</taxon>
        <taxon>Pseudomonadati</taxon>
        <taxon>Pseudomonadota</taxon>
        <taxon>Betaproteobacteria</taxon>
        <taxon>Burkholderiales</taxon>
        <taxon>Oxalobacteraceae</taxon>
        <taxon>Glaciimonas</taxon>
    </lineage>
</organism>
<evidence type="ECO:0000259" key="6">
    <source>
        <dbReference type="PROSITE" id="PS50850"/>
    </source>
</evidence>
<feature type="transmembrane region" description="Helical" evidence="5">
    <location>
        <begin position="80"/>
        <end position="97"/>
    </location>
</feature>
<evidence type="ECO:0000313" key="8">
    <source>
        <dbReference type="Proteomes" id="UP000451565"/>
    </source>
</evidence>
<evidence type="ECO:0000256" key="5">
    <source>
        <dbReference type="SAM" id="Phobius"/>
    </source>
</evidence>
<feature type="domain" description="Major facilitator superfamily (MFS) profile" evidence="6">
    <location>
        <begin position="9"/>
        <end position="411"/>
    </location>
</feature>
<feature type="transmembrane region" description="Helical" evidence="5">
    <location>
        <begin position="295"/>
        <end position="314"/>
    </location>
</feature>
<evidence type="ECO:0000256" key="3">
    <source>
        <dbReference type="ARBA" id="ARBA00022989"/>
    </source>
</evidence>
<feature type="transmembrane region" description="Helical" evidence="5">
    <location>
        <begin position="356"/>
        <end position="382"/>
    </location>
</feature>
<dbReference type="PROSITE" id="PS50850">
    <property type="entry name" value="MFS"/>
    <property type="match status" value="1"/>
</dbReference>
<dbReference type="SUPFAM" id="SSF103473">
    <property type="entry name" value="MFS general substrate transporter"/>
    <property type="match status" value="1"/>
</dbReference>
<evidence type="ECO:0000256" key="2">
    <source>
        <dbReference type="ARBA" id="ARBA00022692"/>
    </source>
</evidence>
<dbReference type="OrthoDB" id="8596007at2"/>
<dbReference type="Proteomes" id="UP000451565">
    <property type="component" value="Unassembled WGS sequence"/>
</dbReference>
<feature type="transmembrane region" description="Helical" evidence="5">
    <location>
        <begin position="265"/>
        <end position="283"/>
    </location>
</feature>
<protein>
    <submittedName>
        <fullName evidence="7">MFS transporter</fullName>
    </submittedName>
</protein>
<reference evidence="7 8" key="1">
    <citation type="submission" date="2019-10" db="EMBL/GenBank/DDBJ databases">
        <title>Glaciimonas soli sp. nov., a psychrophilic bacterium isolated from the forest soil of a high elevation mountain in Taiwan.</title>
        <authorList>
            <person name="Wang L.-T."/>
            <person name="Shieh W.Y."/>
        </authorList>
    </citation>
    <scope>NUCLEOTIDE SEQUENCE [LARGE SCALE GENOMIC DNA]</scope>
    <source>
        <strain evidence="7 8">GS1</strain>
    </source>
</reference>
<feature type="transmembrane region" description="Helical" evidence="5">
    <location>
        <begin position="388"/>
        <end position="408"/>
    </location>
</feature>
<keyword evidence="3 5" id="KW-1133">Transmembrane helix</keyword>
<evidence type="ECO:0000256" key="4">
    <source>
        <dbReference type="ARBA" id="ARBA00023136"/>
    </source>
</evidence>
<name>A0A843YXX2_9BURK</name>
<keyword evidence="4 5" id="KW-0472">Membrane</keyword>
<dbReference type="EMBL" id="WINI01000009">
    <property type="protein sequence ID" value="MQR02514.1"/>
    <property type="molecule type" value="Genomic_DNA"/>
</dbReference>
<dbReference type="GO" id="GO:0022857">
    <property type="term" value="F:transmembrane transporter activity"/>
    <property type="evidence" value="ECO:0007669"/>
    <property type="project" value="InterPro"/>
</dbReference>
<feature type="transmembrane region" description="Helical" evidence="5">
    <location>
        <begin position="168"/>
        <end position="189"/>
    </location>
</feature>
<dbReference type="InterPro" id="IPR036259">
    <property type="entry name" value="MFS_trans_sf"/>
</dbReference>
<sequence length="411" mass="45035">MSNPNRWWGVITLLLLVTIAYIDRINVAVMLVNPEFLAHFNLQGDRSWQGALMTVFLLGYGISAMFLTPWLETLLGYRQGLIWSVLAWALLTAVSPLTGSLLLLLMARTLLGIAEGPLFSLKTMYISDHFSHHEYGKPNAVTAIGVSLGLAIGFPLITLLMTHLGWHATFYVLTAVNLLIGLSFVLLFIQPKRSSPSQPSQVSASTTSNTSVAQRVWSTFVIAWQTPMLMWIMVIEMATLSYLWGTTSWLPAYLIDEKHFSLKQMGIFSSLPFIISIAAKYAGGVWLDRMPPYKAPLVFVFGGIAAALSIWGIIHSEAIWATAFFMLAANAFWGAQGSAIPTLIQHYAKRSAVGSTYGLINGVGNFFSACVPVLMGVVMTHYGKVSSGFFILLISQIVAAIGGVILFMRGR</sequence>
<feature type="transmembrane region" description="Helical" evidence="5">
    <location>
        <begin position="228"/>
        <end position="245"/>
    </location>
</feature>
<comment type="subcellular location">
    <subcellularLocation>
        <location evidence="1">Membrane</location>
        <topology evidence="1">Multi-pass membrane protein</topology>
    </subcellularLocation>
</comment>
<keyword evidence="2 5" id="KW-0812">Transmembrane</keyword>
<dbReference type="Gene3D" id="1.20.1250.20">
    <property type="entry name" value="MFS general substrate transporter like domains"/>
    <property type="match status" value="2"/>
</dbReference>
<dbReference type="InterPro" id="IPR050382">
    <property type="entry name" value="MFS_Na/Anion_cotransporter"/>
</dbReference>
<dbReference type="Pfam" id="PF07690">
    <property type="entry name" value="MFS_1"/>
    <property type="match status" value="1"/>
</dbReference>
<dbReference type="PANTHER" id="PTHR11662">
    <property type="entry name" value="SOLUTE CARRIER FAMILY 17"/>
    <property type="match status" value="1"/>
</dbReference>
<dbReference type="InterPro" id="IPR011701">
    <property type="entry name" value="MFS"/>
</dbReference>
<accession>A0A843YXX2</accession>
<feature type="transmembrane region" description="Helical" evidence="5">
    <location>
        <begin position="48"/>
        <end position="68"/>
    </location>
</feature>
<proteinExistence type="predicted"/>
<evidence type="ECO:0000256" key="1">
    <source>
        <dbReference type="ARBA" id="ARBA00004141"/>
    </source>
</evidence>